<keyword evidence="3" id="KW-1185">Reference proteome</keyword>
<protein>
    <recommendedName>
        <fullName evidence="1">F-box domain-containing protein</fullName>
    </recommendedName>
</protein>
<dbReference type="Gene3D" id="3.80.10.10">
    <property type="entry name" value="Ribonuclease Inhibitor"/>
    <property type="match status" value="1"/>
</dbReference>
<dbReference type="InterPro" id="IPR032675">
    <property type="entry name" value="LRR_dom_sf"/>
</dbReference>
<evidence type="ECO:0000259" key="1">
    <source>
        <dbReference type="Pfam" id="PF12937"/>
    </source>
</evidence>
<accession>A0A0C9X3F1</accession>
<evidence type="ECO:0000313" key="2">
    <source>
        <dbReference type="EMBL" id="KIJ99525.1"/>
    </source>
</evidence>
<dbReference type="SUPFAM" id="SSF52047">
    <property type="entry name" value="RNI-like"/>
    <property type="match status" value="1"/>
</dbReference>
<evidence type="ECO:0000313" key="3">
    <source>
        <dbReference type="Proteomes" id="UP000054477"/>
    </source>
</evidence>
<sequence length="358" mass="40230">MAHENPPSLWRWMKKSAKTITGNNGRQVKLAMHQERSMPMELSGHIIQYLQDDMASMIRCGLVCRTWLTISRPHVFREICLDNRNTDEFASLIMHSMSTIPPSVQKLELVPSPPPDPRWLRRLVPFLGYLADVSFLNVENVDWSALHSNSRMNFVSTFNTLTELYLGNIIFVELSEVETLISSFPLLESLSLSQVSWASSQSAGSSHRLPPSLKKLTLLSTKIHPILSWILSHDQPHLIKDLGLKTIETADTEAIRQYMVTLGPRLEAITLGFQKPVTHSYIPVDTEAEAELTSSPSSYTSTNPKCIVLSLLTGLRTVTLSNFINHADPLTSSSSFWAPFIIESINSLHVERVILEIS</sequence>
<feature type="domain" description="F-box" evidence="1">
    <location>
        <begin position="37"/>
        <end position="81"/>
    </location>
</feature>
<gene>
    <name evidence="2" type="ORF">K443DRAFT_37812</name>
</gene>
<organism evidence="2 3">
    <name type="scientific">Laccaria amethystina LaAM-08-1</name>
    <dbReference type="NCBI Taxonomy" id="1095629"/>
    <lineage>
        <taxon>Eukaryota</taxon>
        <taxon>Fungi</taxon>
        <taxon>Dikarya</taxon>
        <taxon>Basidiomycota</taxon>
        <taxon>Agaricomycotina</taxon>
        <taxon>Agaricomycetes</taxon>
        <taxon>Agaricomycetidae</taxon>
        <taxon>Agaricales</taxon>
        <taxon>Agaricineae</taxon>
        <taxon>Hydnangiaceae</taxon>
        <taxon>Laccaria</taxon>
    </lineage>
</organism>
<dbReference type="Proteomes" id="UP000054477">
    <property type="component" value="Unassembled WGS sequence"/>
</dbReference>
<feature type="non-terminal residue" evidence="2">
    <location>
        <position position="1"/>
    </location>
</feature>
<dbReference type="InterPro" id="IPR001810">
    <property type="entry name" value="F-box_dom"/>
</dbReference>
<dbReference type="AlphaFoldDB" id="A0A0C9X3F1"/>
<name>A0A0C9X3F1_9AGAR</name>
<dbReference type="EMBL" id="KN838645">
    <property type="protein sequence ID" value="KIJ99525.1"/>
    <property type="molecule type" value="Genomic_DNA"/>
</dbReference>
<proteinExistence type="predicted"/>
<dbReference type="Pfam" id="PF12937">
    <property type="entry name" value="F-box-like"/>
    <property type="match status" value="1"/>
</dbReference>
<reference evidence="2 3" key="1">
    <citation type="submission" date="2014-04" db="EMBL/GenBank/DDBJ databases">
        <authorList>
            <consortium name="DOE Joint Genome Institute"/>
            <person name="Kuo A."/>
            <person name="Kohler A."/>
            <person name="Nagy L.G."/>
            <person name="Floudas D."/>
            <person name="Copeland A."/>
            <person name="Barry K.W."/>
            <person name="Cichocki N."/>
            <person name="Veneault-Fourrey C."/>
            <person name="LaButti K."/>
            <person name="Lindquist E.A."/>
            <person name="Lipzen A."/>
            <person name="Lundell T."/>
            <person name="Morin E."/>
            <person name="Murat C."/>
            <person name="Sun H."/>
            <person name="Tunlid A."/>
            <person name="Henrissat B."/>
            <person name="Grigoriev I.V."/>
            <person name="Hibbett D.S."/>
            <person name="Martin F."/>
            <person name="Nordberg H.P."/>
            <person name="Cantor M.N."/>
            <person name="Hua S.X."/>
        </authorList>
    </citation>
    <scope>NUCLEOTIDE SEQUENCE [LARGE SCALE GENOMIC DNA]</scope>
    <source>
        <strain evidence="2 3">LaAM-08-1</strain>
    </source>
</reference>
<dbReference type="HOGENOM" id="CLU_036316_4_2_1"/>
<dbReference type="OrthoDB" id="2734547at2759"/>
<reference evidence="3" key="2">
    <citation type="submission" date="2015-01" db="EMBL/GenBank/DDBJ databases">
        <title>Evolutionary Origins and Diversification of the Mycorrhizal Mutualists.</title>
        <authorList>
            <consortium name="DOE Joint Genome Institute"/>
            <consortium name="Mycorrhizal Genomics Consortium"/>
            <person name="Kohler A."/>
            <person name="Kuo A."/>
            <person name="Nagy L.G."/>
            <person name="Floudas D."/>
            <person name="Copeland A."/>
            <person name="Barry K.W."/>
            <person name="Cichocki N."/>
            <person name="Veneault-Fourrey C."/>
            <person name="LaButti K."/>
            <person name="Lindquist E.A."/>
            <person name="Lipzen A."/>
            <person name="Lundell T."/>
            <person name="Morin E."/>
            <person name="Murat C."/>
            <person name="Riley R."/>
            <person name="Ohm R."/>
            <person name="Sun H."/>
            <person name="Tunlid A."/>
            <person name="Henrissat B."/>
            <person name="Grigoriev I.V."/>
            <person name="Hibbett D.S."/>
            <person name="Martin F."/>
        </authorList>
    </citation>
    <scope>NUCLEOTIDE SEQUENCE [LARGE SCALE GENOMIC DNA]</scope>
    <source>
        <strain evidence="3">LaAM-08-1</strain>
    </source>
</reference>